<keyword evidence="2" id="KW-1185">Reference proteome</keyword>
<evidence type="ECO:0000313" key="1">
    <source>
        <dbReference type="EMBL" id="MEC5425890.1"/>
    </source>
</evidence>
<dbReference type="EMBL" id="JARZFX010000021">
    <property type="protein sequence ID" value="MEC5425890.1"/>
    <property type="molecule type" value="Genomic_DNA"/>
</dbReference>
<name>A0ABU6KL04_9BACI</name>
<gene>
    <name evidence="1" type="ORF">QGM71_20765</name>
</gene>
<evidence type="ECO:0000313" key="2">
    <source>
        <dbReference type="Proteomes" id="UP001335737"/>
    </source>
</evidence>
<comment type="caution">
    <text evidence="1">The sequence shown here is derived from an EMBL/GenBank/DDBJ whole genome shotgun (WGS) entry which is preliminary data.</text>
</comment>
<accession>A0ABU6KL04</accession>
<reference evidence="1 2" key="1">
    <citation type="journal article" date="2024" name="Int. J. Syst. Evol. Microbiol.">
        <title>Virgibacillus tibetensis sp. nov., isolated from salt lake on the Tibetan Plateau of China.</title>
        <authorList>
            <person name="Phurbu D."/>
            <person name="Liu Z.-X."/>
            <person name="Wang R."/>
            <person name="Zheng Y.-Y."/>
            <person name="Liu H.-C."/>
            <person name="Zhou Y.-G."/>
            <person name="Yu Y.-J."/>
            <person name="Li A.-H."/>
        </authorList>
    </citation>
    <scope>NUCLEOTIDE SEQUENCE [LARGE SCALE GENOMIC DNA]</scope>
    <source>
        <strain evidence="1 2">C22-A2</strain>
    </source>
</reference>
<sequence>MGWFIAGVIFAMFYYYNMNKSDKQKNYIPPPYNGRWENKGTDMHENWHYIEPQFDCRYVNLIETENDPIINLSRQSKKEASEVFECEDQLDADVSVDFLKRLFPDSTVKHDAEEVYINVFLEEGLINITTSNLPDESALEVIKCMDEKECLKVIKDVERHYQGYTTVFVSTRRNLNYDSI</sequence>
<organism evidence="1 2">
    <name type="scientific">Virgibacillus tibetensis</name>
    <dbReference type="NCBI Taxonomy" id="3042313"/>
    <lineage>
        <taxon>Bacteria</taxon>
        <taxon>Bacillati</taxon>
        <taxon>Bacillota</taxon>
        <taxon>Bacilli</taxon>
        <taxon>Bacillales</taxon>
        <taxon>Bacillaceae</taxon>
        <taxon>Virgibacillus</taxon>
    </lineage>
</organism>
<dbReference type="Proteomes" id="UP001335737">
    <property type="component" value="Unassembled WGS sequence"/>
</dbReference>
<protein>
    <submittedName>
        <fullName evidence="1">Uncharacterized protein</fullName>
    </submittedName>
</protein>
<proteinExistence type="predicted"/>
<dbReference type="RefSeq" id="WP_327609420.1">
    <property type="nucleotide sequence ID" value="NZ_JARZFX010000021.1"/>
</dbReference>